<comment type="similarity">
    <text evidence="1">Belongs to the peptidase S8 family.</text>
</comment>
<dbReference type="Pfam" id="PF00082">
    <property type="entry name" value="Peptidase_S8"/>
    <property type="match status" value="1"/>
</dbReference>
<feature type="domain" description="Secretion system C-terminal sorting" evidence="6">
    <location>
        <begin position="235"/>
        <end position="314"/>
    </location>
</feature>
<dbReference type="InterPro" id="IPR023828">
    <property type="entry name" value="Peptidase_S8_Ser-AS"/>
</dbReference>
<dbReference type="GO" id="GO:0004252">
    <property type="term" value="F:serine-type endopeptidase activity"/>
    <property type="evidence" value="ECO:0007669"/>
    <property type="project" value="InterPro"/>
</dbReference>
<dbReference type="InterPro" id="IPR050131">
    <property type="entry name" value="Peptidase_S8_subtilisin-like"/>
</dbReference>
<keyword evidence="4" id="KW-0720">Serine protease</keyword>
<evidence type="ECO:0000259" key="5">
    <source>
        <dbReference type="Pfam" id="PF00082"/>
    </source>
</evidence>
<evidence type="ECO:0000256" key="1">
    <source>
        <dbReference type="ARBA" id="ARBA00011073"/>
    </source>
</evidence>
<keyword evidence="3" id="KW-0378">Hydrolase</keyword>
<name>X0SH46_9ZZZZ</name>
<keyword evidence="2" id="KW-0645">Protease</keyword>
<feature type="non-terminal residue" evidence="7">
    <location>
        <position position="1"/>
    </location>
</feature>
<dbReference type="Pfam" id="PF18962">
    <property type="entry name" value="Por_Secre_tail"/>
    <property type="match status" value="1"/>
</dbReference>
<dbReference type="NCBIfam" id="TIGR04183">
    <property type="entry name" value="Por_Secre_tail"/>
    <property type="match status" value="1"/>
</dbReference>
<proteinExistence type="inferred from homology"/>
<comment type="caution">
    <text evidence="7">The sequence shown here is derived from an EMBL/GenBank/DDBJ whole genome shotgun (WGS) entry which is preliminary data.</text>
</comment>
<organism evidence="7">
    <name type="scientific">marine sediment metagenome</name>
    <dbReference type="NCBI Taxonomy" id="412755"/>
    <lineage>
        <taxon>unclassified sequences</taxon>
        <taxon>metagenomes</taxon>
        <taxon>ecological metagenomes</taxon>
    </lineage>
</organism>
<gene>
    <name evidence="7" type="ORF">S01H1_03816</name>
</gene>
<feature type="domain" description="Peptidase S8/S53" evidence="5">
    <location>
        <begin position="23"/>
        <end position="205"/>
    </location>
</feature>
<dbReference type="SUPFAM" id="SSF52743">
    <property type="entry name" value="Subtilisin-like"/>
    <property type="match status" value="1"/>
</dbReference>
<dbReference type="AlphaFoldDB" id="X0SH46"/>
<sequence>LIGPAFKADFLLAKTEMLIEEIDLEEDNYVRALEWGEALGADIASSSLGYTDWYTWQDMDGNTAVTTKAVDIAASLGMLCVTAVGNENGAYKWNHIIAPADADSVISVGAVDDTSGIASFSSRGPSYDGRIKPEVCALGVSTACASGNGVSYTHLDGTSLSTPLVAGAAAVLLSANPSWTPMMVREALMKTASQSNTPDNDYGYGIIDIWEAINIDTLLLDGKTIPGEFLLYQNYPNPFNSNTTIEYDLKKSTRVEIKIFDILGKEVITLVNNIESPGRKSIIWNGTDQNGNLVSTGVYFYNLVIDEATFTKKMLLIK</sequence>
<dbReference type="PROSITE" id="PS00138">
    <property type="entry name" value="SUBTILASE_SER"/>
    <property type="match status" value="1"/>
</dbReference>
<dbReference type="EMBL" id="BARS01002048">
    <property type="protein sequence ID" value="GAF80334.1"/>
    <property type="molecule type" value="Genomic_DNA"/>
</dbReference>
<dbReference type="InterPro" id="IPR000209">
    <property type="entry name" value="Peptidase_S8/S53_dom"/>
</dbReference>
<dbReference type="PROSITE" id="PS51892">
    <property type="entry name" value="SUBTILASE"/>
    <property type="match status" value="1"/>
</dbReference>
<accession>X0SH46</accession>
<dbReference type="InterPro" id="IPR036852">
    <property type="entry name" value="Peptidase_S8/S53_dom_sf"/>
</dbReference>
<evidence type="ECO:0000256" key="4">
    <source>
        <dbReference type="ARBA" id="ARBA00022825"/>
    </source>
</evidence>
<dbReference type="Gene3D" id="2.60.40.4070">
    <property type="match status" value="1"/>
</dbReference>
<evidence type="ECO:0000256" key="2">
    <source>
        <dbReference type="ARBA" id="ARBA00022670"/>
    </source>
</evidence>
<dbReference type="Gene3D" id="3.40.50.200">
    <property type="entry name" value="Peptidase S8/S53 domain"/>
    <property type="match status" value="1"/>
</dbReference>
<dbReference type="PANTHER" id="PTHR43806:SF67">
    <property type="entry name" value="EGF-LIKE DOMAIN-CONTAINING PROTEIN"/>
    <property type="match status" value="1"/>
</dbReference>
<dbReference type="GO" id="GO:0006508">
    <property type="term" value="P:proteolysis"/>
    <property type="evidence" value="ECO:0007669"/>
    <property type="project" value="UniProtKB-KW"/>
</dbReference>
<evidence type="ECO:0000259" key="6">
    <source>
        <dbReference type="Pfam" id="PF18962"/>
    </source>
</evidence>
<dbReference type="InterPro" id="IPR026444">
    <property type="entry name" value="Secre_tail"/>
</dbReference>
<dbReference type="PANTHER" id="PTHR43806">
    <property type="entry name" value="PEPTIDASE S8"/>
    <property type="match status" value="1"/>
</dbReference>
<evidence type="ECO:0008006" key="8">
    <source>
        <dbReference type="Google" id="ProtNLM"/>
    </source>
</evidence>
<protein>
    <recommendedName>
        <fullName evidence="8">Peptidase S8/S53 domain-containing protein</fullName>
    </recommendedName>
</protein>
<reference evidence="7" key="1">
    <citation type="journal article" date="2014" name="Front. Microbiol.">
        <title>High frequency of phylogenetically diverse reductive dehalogenase-homologous genes in deep subseafloor sedimentary metagenomes.</title>
        <authorList>
            <person name="Kawai M."/>
            <person name="Futagami T."/>
            <person name="Toyoda A."/>
            <person name="Takaki Y."/>
            <person name="Nishi S."/>
            <person name="Hori S."/>
            <person name="Arai W."/>
            <person name="Tsubouchi T."/>
            <person name="Morono Y."/>
            <person name="Uchiyama I."/>
            <person name="Ito T."/>
            <person name="Fujiyama A."/>
            <person name="Inagaki F."/>
            <person name="Takami H."/>
        </authorList>
    </citation>
    <scope>NUCLEOTIDE SEQUENCE</scope>
    <source>
        <strain evidence="7">Expedition CK06-06</strain>
    </source>
</reference>
<evidence type="ECO:0000256" key="3">
    <source>
        <dbReference type="ARBA" id="ARBA00022801"/>
    </source>
</evidence>
<evidence type="ECO:0000313" key="7">
    <source>
        <dbReference type="EMBL" id="GAF80334.1"/>
    </source>
</evidence>